<feature type="coiled-coil region" evidence="12">
    <location>
        <begin position="550"/>
        <end position="809"/>
    </location>
</feature>
<feature type="compositionally biased region" description="Basic residues" evidence="13">
    <location>
        <begin position="1824"/>
        <end position="1835"/>
    </location>
</feature>
<feature type="compositionally biased region" description="Polar residues" evidence="13">
    <location>
        <begin position="1597"/>
        <end position="1614"/>
    </location>
</feature>
<evidence type="ECO:0000256" key="3">
    <source>
        <dbReference type="ARBA" id="ARBA00018693"/>
    </source>
</evidence>
<dbReference type="Gene3D" id="3.40.50.300">
    <property type="entry name" value="P-loop containing nucleotide triphosphate hydrolases"/>
    <property type="match status" value="2"/>
</dbReference>
<feature type="compositionally biased region" description="Basic and acidic residues" evidence="13">
    <location>
        <begin position="1694"/>
        <end position="1703"/>
    </location>
</feature>
<dbReference type="GO" id="GO:0000796">
    <property type="term" value="C:condensin complex"/>
    <property type="evidence" value="ECO:0007669"/>
    <property type="project" value="TreeGrafter"/>
</dbReference>
<feature type="compositionally biased region" description="Basic and acidic residues" evidence="13">
    <location>
        <begin position="1212"/>
        <end position="1234"/>
    </location>
</feature>
<feature type="compositionally biased region" description="Polar residues" evidence="13">
    <location>
        <begin position="198"/>
        <end position="214"/>
    </location>
</feature>
<evidence type="ECO:0000256" key="4">
    <source>
        <dbReference type="ARBA" id="ARBA00022618"/>
    </source>
</evidence>
<feature type="domain" description="SMC hinge" evidence="14">
    <location>
        <begin position="903"/>
        <end position="1016"/>
    </location>
</feature>
<dbReference type="InterPro" id="IPR036277">
    <property type="entry name" value="SMC_hinge_sf"/>
</dbReference>
<dbReference type="EMBL" id="CABVLU010000001">
    <property type="protein sequence ID" value="VVT43750.1"/>
    <property type="molecule type" value="Genomic_DNA"/>
</dbReference>
<organism evidence="15 16">
    <name type="scientific">Magnusiomyces paraingens</name>
    <dbReference type="NCBI Taxonomy" id="2606893"/>
    <lineage>
        <taxon>Eukaryota</taxon>
        <taxon>Fungi</taxon>
        <taxon>Dikarya</taxon>
        <taxon>Ascomycota</taxon>
        <taxon>Saccharomycotina</taxon>
        <taxon>Dipodascomycetes</taxon>
        <taxon>Dipodascales</taxon>
        <taxon>Dipodascaceae</taxon>
        <taxon>Magnusiomyces</taxon>
    </lineage>
</organism>
<dbReference type="PANTHER" id="PTHR18937">
    <property type="entry name" value="STRUCTURAL MAINTENANCE OF CHROMOSOMES SMC FAMILY MEMBER"/>
    <property type="match status" value="1"/>
</dbReference>
<dbReference type="Gene3D" id="1.20.5.1160">
    <property type="entry name" value="Vasodilator-stimulated phosphoprotein"/>
    <property type="match status" value="1"/>
</dbReference>
<dbReference type="GeneID" id="43578953"/>
<dbReference type="Proteomes" id="UP000398389">
    <property type="component" value="Unassembled WGS sequence"/>
</dbReference>
<accession>A0A5E8B4D6</accession>
<feature type="compositionally biased region" description="Basic and acidic residues" evidence="13">
    <location>
        <begin position="1755"/>
        <end position="1774"/>
    </location>
</feature>
<feature type="compositionally biased region" description="Acidic residues" evidence="13">
    <location>
        <begin position="1741"/>
        <end position="1754"/>
    </location>
</feature>
<evidence type="ECO:0000256" key="1">
    <source>
        <dbReference type="ARBA" id="ARBA00004123"/>
    </source>
</evidence>
<dbReference type="SUPFAM" id="SSF52540">
    <property type="entry name" value="P-loop containing nucleoside triphosphate hydrolases"/>
    <property type="match status" value="1"/>
</dbReference>
<evidence type="ECO:0000313" key="15">
    <source>
        <dbReference type="EMBL" id="VVT43750.1"/>
    </source>
</evidence>
<dbReference type="GO" id="GO:0005524">
    <property type="term" value="F:ATP binding"/>
    <property type="evidence" value="ECO:0007669"/>
    <property type="project" value="UniProtKB-KW"/>
</dbReference>
<evidence type="ECO:0000256" key="9">
    <source>
        <dbReference type="ARBA" id="ARBA00023067"/>
    </source>
</evidence>
<feature type="compositionally biased region" description="Acidic residues" evidence="13">
    <location>
        <begin position="1846"/>
        <end position="1858"/>
    </location>
</feature>
<dbReference type="GO" id="GO:0007076">
    <property type="term" value="P:mitotic chromosome condensation"/>
    <property type="evidence" value="ECO:0007669"/>
    <property type="project" value="TreeGrafter"/>
</dbReference>
<dbReference type="GO" id="GO:0051301">
    <property type="term" value="P:cell division"/>
    <property type="evidence" value="ECO:0007669"/>
    <property type="project" value="UniProtKB-KW"/>
</dbReference>
<dbReference type="InterPro" id="IPR027417">
    <property type="entry name" value="P-loop_NTPase"/>
</dbReference>
<evidence type="ECO:0000259" key="14">
    <source>
        <dbReference type="SMART" id="SM00968"/>
    </source>
</evidence>
<keyword evidence="16" id="KW-1185">Reference proteome</keyword>
<evidence type="ECO:0000256" key="2">
    <source>
        <dbReference type="ARBA" id="ARBA00006005"/>
    </source>
</evidence>
<dbReference type="Pfam" id="PF02463">
    <property type="entry name" value="SMC_N"/>
    <property type="match status" value="1"/>
</dbReference>
<feature type="region of interest" description="Disordered" evidence="13">
    <location>
        <begin position="1597"/>
        <end position="1957"/>
    </location>
</feature>
<feature type="compositionally biased region" description="Polar residues" evidence="13">
    <location>
        <begin position="224"/>
        <end position="235"/>
    </location>
</feature>
<dbReference type="Gene3D" id="3.30.70.1620">
    <property type="match status" value="1"/>
</dbReference>
<feature type="compositionally biased region" description="Polar residues" evidence="13">
    <location>
        <begin position="1622"/>
        <end position="1657"/>
    </location>
</feature>
<evidence type="ECO:0000256" key="13">
    <source>
        <dbReference type="SAM" id="MobiDB-lite"/>
    </source>
</evidence>
<keyword evidence="11" id="KW-0131">Cell cycle</keyword>
<dbReference type="FunFam" id="3.40.50.300:FF:000481">
    <property type="entry name" value="Structural maintenance of chromosomes 4"/>
    <property type="match status" value="1"/>
</dbReference>
<dbReference type="GO" id="GO:0005634">
    <property type="term" value="C:nucleus"/>
    <property type="evidence" value="ECO:0007669"/>
    <property type="project" value="UniProtKB-SubCell"/>
</dbReference>
<dbReference type="SUPFAM" id="SSF57997">
    <property type="entry name" value="Tropomyosin"/>
    <property type="match status" value="1"/>
</dbReference>
<evidence type="ECO:0000256" key="5">
    <source>
        <dbReference type="ARBA" id="ARBA00022741"/>
    </source>
</evidence>
<comment type="similarity">
    <text evidence="2">Belongs to the SMC family. SMC4 subfamily.</text>
</comment>
<keyword evidence="8 12" id="KW-0175">Coiled coil</keyword>
<gene>
    <name evidence="15" type="ORF">SAPINGB_P000129</name>
</gene>
<evidence type="ECO:0000256" key="10">
    <source>
        <dbReference type="ARBA" id="ARBA00023242"/>
    </source>
</evidence>
<feature type="region of interest" description="Disordered" evidence="13">
    <location>
        <begin position="261"/>
        <end position="316"/>
    </location>
</feature>
<sequence length="1957" mass="219786">MPRKTRRRIKALDDESDEASFSSPDTSMANDDSDAVVSRPTRRARKRQASNSPVNPRRRVKQSASDEDEDEDEDDNEAENENEDEDEDEDEDENEDENQDDDEDDNEEEEENNDNNSNADESRETIDPDEEPLKPSGTRKSPQQKIPSTPTNSRSPTHSSVDSLSPTAETPAPAPAPHQLKTVTNYEPSPNADISVDVSFSVNPEAGSTPNALSTPIGLAASDIVNSSTPDTPVQPSDRDLMPPPHPRSILNMTEATALQPDTPLERPSSQPPSSQGSPKKSSSSNLGPPPSTPSSRDANVPETPRHPSLSNELPDFVHRGSVSRRGQMASFRPPNSNIANLVPISPSKTRLRALEAEKKASMLNLAKVPRLVISKLVLTNFKSYAGVQVIGPFDNSFSAVVGPNGSGKSNVIDSLLFVFGFRASKLRQGKVSGLIHNSQARPNLDSCKVEIHFKEVIENDDGGSIDAPNSTLVVARAAHKNNKSEYFINGRVSTYTEVTTLMRQRGIDLDHKRFLILQGEVESIAQMKPKAENENDDGLLEYLEDIIGTSDHKKAIEEAESDLALLTEECDAKTGRFEIVKKDIEKLQDKKNEVVRNMRLENELTMKRSLFYQVNIRRLESSISSHSEDIEKSKAQLEKDREESREIREEIVHLEEQVKVDGESLAELRKKHQRLSKNLSKHEIQKVQVEEKAKHLTAKQKKLEKQITSSQRSFNEVDSWIKNYDEQAEEFKTRSHQLEKDLESKQEEYNEVQESLKGKTENITKEISKLHQELAPWREKIAAKEAEIAIAQSEIDIINEKHENAKKSLKRSKQHVATIVKEGEHKEQRLAELEQSLVHVTKQISTGTGEVEEAAVKIKKMKEELDEFRTRYHVAKESVSSAKSQGAVLTSLTNLSASGRIEGFNGRLGSLGTIDQKYDVAISTACPALDNLVVDTVDVGEECVKYLRKNNIGRAKFILLDKLPKRNLQPIHTPEDVPRLFDLITPKEPRFAPAFYSVIFDTLVAKDVEQARRIAYGAKRFRVVTLDGVVIDTSGTMSGGGRPSQGRMKSQLEAIVTPQEMEQLEEEHSEREAKYARAENAFQKISDALRDYNRQKPQIELEISKAKLDIESLKGVFEEAEREYTEMKNNIIGTIPSSEDLEQAREKKCNLEKELAKIHENSADLEKRIADLGEKIMEIGGVKLRFLKSQIDDIKNEMEMISSRTSSQVLERTKKENERKKHTRAMDSARKEIEASRNEVLASEEELEKHRTEVAQLEQEVEEARVAILEKEDALTELKKTTKEKRELVDKTLSAEIELVNTIEHLQKAFRGFRLSLKRNTEEFGKLTLHAIHQIPQVNTREDSEDDAEDEEQKEEDYLEIVEYSPEELSDVNPLDVEREVKTLESKLEDVVIDISVIQDYIRRAKEYNTRRAELTEVTTQREAKKRRCESLQKQRLDEFLEGFNLISLKLKEMYQMITMGGNAELELVDSLDPFSEGILFSVMPPKKSWKNISNLSGGEKTLSSLALVFALHHYKPTPLYVMDEIDAALDFRNVSIVANYIRERTKNGQFIVISLRNNMFELASQLVGIYKVNNMTKSVAIKNKEQLSERSLLQMQQQHRRSATISASQPSQVPFDRRSTVGSMYGSSFSRPSGQTLRQASVGATTASSSRQSSVAPGEGLNRKGSVGPNEAMAVTATKQGSHVSPMTVLPDEAKQEKEKGETDEDEKTAEPEKIKERSKMGGKKEEEEESSTSGSEQDSSEDEEEKQDESDKENTKASKESSKKKVDKLSDSSEAEEEEEEEGNTDKNIALAPRKIAKNKVEESSDSSDEEDEDTNDKKDIKRPKIPPKKALLKKESSNEPSDSNDDDDDDDDSIEFVSSIKHESPKKVNDVVSIDSSDEEESPKLTRSLRKRPQRRESAPTGGKNKKIKKEESSSDESDDGDDGDDSDDADNNSNDDSDDDSDDNSDDNSDDD</sequence>
<feature type="compositionally biased region" description="Acidic residues" evidence="13">
    <location>
        <begin position="1918"/>
        <end position="1957"/>
    </location>
</feature>
<keyword evidence="9" id="KW-0226">DNA condensation</keyword>
<feature type="compositionally biased region" description="Basic and acidic residues" evidence="13">
    <location>
        <begin position="1711"/>
        <end position="1728"/>
    </location>
</feature>
<evidence type="ECO:0000256" key="6">
    <source>
        <dbReference type="ARBA" id="ARBA00022776"/>
    </source>
</evidence>
<keyword evidence="5" id="KW-0547">Nucleotide-binding</keyword>
<evidence type="ECO:0000256" key="8">
    <source>
        <dbReference type="ARBA" id="ARBA00023054"/>
    </source>
</evidence>
<dbReference type="InterPro" id="IPR003395">
    <property type="entry name" value="RecF/RecN/SMC_N"/>
</dbReference>
<feature type="compositionally biased region" description="Acidic residues" evidence="13">
    <location>
        <begin position="65"/>
        <end position="113"/>
    </location>
</feature>
<dbReference type="Pfam" id="PF06470">
    <property type="entry name" value="SMC_hinge"/>
    <property type="match status" value="1"/>
</dbReference>
<dbReference type="Gene3D" id="1.10.287.1490">
    <property type="match status" value="1"/>
</dbReference>
<feature type="region of interest" description="Disordered" evidence="13">
    <location>
        <begin position="1206"/>
        <end position="1234"/>
    </location>
</feature>
<evidence type="ECO:0000256" key="12">
    <source>
        <dbReference type="SAM" id="Coils"/>
    </source>
</evidence>
<dbReference type="Gene3D" id="1.20.1060.20">
    <property type="match status" value="1"/>
</dbReference>
<dbReference type="SUPFAM" id="SSF75553">
    <property type="entry name" value="Smc hinge domain"/>
    <property type="match status" value="1"/>
</dbReference>
<evidence type="ECO:0000256" key="7">
    <source>
        <dbReference type="ARBA" id="ARBA00022840"/>
    </source>
</evidence>
<feature type="compositionally biased region" description="Acidic residues" evidence="13">
    <location>
        <begin position="1776"/>
        <end position="1786"/>
    </location>
</feature>
<name>A0A5E8B4D6_9ASCO</name>
<feature type="compositionally biased region" description="Acidic residues" evidence="13">
    <location>
        <begin position="1807"/>
        <end position="1818"/>
    </location>
</feature>
<dbReference type="RefSeq" id="XP_031850744.1">
    <property type="nucleotide sequence ID" value="XM_031994853.1"/>
</dbReference>
<keyword evidence="7" id="KW-0067">ATP-binding</keyword>
<dbReference type="InterPro" id="IPR010935">
    <property type="entry name" value="SMC_hinge"/>
</dbReference>
<proteinExistence type="inferred from homology"/>
<evidence type="ECO:0000256" key="11">
    <source>
        <dbReference type="ARBA" id="ARBA00023306"/>
    </source>
</evidence>
<dbReference type="SMART" id="SM00968">
    <property type="entry name" value="SMC_hinge"/>
    <property type="match status" value="1"/>
</dbReference>
<keyword evidence="10" id="KW-0539">Nucleus</keyword>
<feature type="compositionally biased region" description="Basic and acidic residues" evidence="13">
    <location>
        <begin position="1864"/>
        <end position="1873"/>
    </location>
</feature>
<keyword evidence="6" id="KW-0498">Mitosis</keyword>
<feature type="compositionally biased region" description="Polar residues" evidence="13">
    <location>
        <begin position="138"/>
        <end position="165"/>
    </location>
</feature>
<dbReference type="PANTHER" id="PTHR18937:SF172">
    <property type="entry name" value="STRUCTURAL MAINTENANCE OF CHROMOSOMES PROTEIN"/>
    <property type="match status" value="1"/>
</dbReference>
<protein>
    <recommendedName>
        <fullName evidence="3">Structural maintenance of chromosomes protein 4</fullName>
    </recommendedName>
</protein>
<feature type="compositionally biased region" description="Low complexity" evidence="13">
    <location>
        <begin position="268"/>
        <end position="287"/>
    </location>
</feature>
<comment type="subcellular location">
    <subcellularLocation>
        <location evidence="1">Nucleus</location>
    </subcellularLocation>
</comment>
<dbReference type="OrthoDB" id="5575062at2759"/>
<feature type="region of interest" description="Disordered" evidence="13">
    <location>
        <begin position="1"/>
        <end position="249"/>
    </location>
</feature>
<reference evidence="15 16" key="1">
    <citation type="submission" date="2019-09" db="EMBL/GenBank/DDBJ databases">
        <authorList>
            <person name="Brejova B."/>
        </authorList>
    </citation>
    <scope>NUCLEOTIDE SEQUENCE [LARGE SCALE GENOMIC DNA]</scope>
</reference>
<feature type="compositionally biased region" description="Polar residues" evidence="13">
    <location>
        <begin position="19"/>
        <end position="30"/>
    </location>
</feature>
<evidence type="ECO:0000313" key="16">
    <source>
        <dbReference type="Proteomes" id="UP000398389"/>
    </source>
</evidence>
<feature type="coiled-coil region" evidence="12">
    <location>
        <begin position="852"/>
        <end position="879"/>
    </location>
</feature>
<feature type="coiled-coil region" evidence="12">
    <location>
        <begin position="1399"/>
        <end position="1436"/>
    </location>
</feature>
<keyword evidence="4" id="KW-0132">Cell division</keyword>